<comment type="caution">
    <text evidence="2">The sequence shown here is derived from an EMBL/GenBank/DDBJ whole genome shotgun (WGS) entry which is preliminary data.</text>
</comment>
<evidence type="ECO:0008006" key="4">
    <source>
        <dbReference type="Google" id="ProtNLM"/>
    </source>
</evidence>
<evidence type="ECO:0000256" key="1">
    <source>
        <dbReference type="SAM" id="SignalP"/>
    </source>
</evidence>
<feature type="signal peptide" evidence="1">
    <location>
        <begin position="1"/>
        <end position="25"/>
    </location>
</feature>
<keyword evidence="1" id="KW-0732">Signal</keyword>
<dbReference type="OrthoDB" id="8087049at2"/>
<dbReference type="EMBL" id="NPKH01000037">
    <property type="protein sequence ID" value="PAP92143.1"/>
    <property type="molecule type" value="Genomic_DNA"/>
</dbReference>
<evidence type="ECO:0000313" key="2">
    <source>
        <dbReference type="EMBL" id="PAP92143.1"/>
    </source>
</evidence>
<sequence length="88" mass="9281">MSRPNLPPSHLAIAMLAISVSYAEAADRKVETATLGTYANSKNLPICTASSSLFEVVGDKCFLVKGSMIYGDIAELSQLSIWAGSGGW</sequence>
<reference evidence="2 3" key="1">
    <citation type="submission" date="2017-08" db="EMBL/GenBank/DDBJ databases">
        <title>Mesorhizobium wenxinae sp. nov., a novel rhizobial species isolated from root nodules of chickpea (Cicer arietinum L.).</title>
        <authorList>
            <person name="Zhang J."/>
        </authorList>
    </citation>
    <scope>NUCLEOTIDE SEQUENCE [LARGE SCALE GENOMIC DNA]</scope>
    <source>
        <strain evidence="3">WYCCWR 10019</strain>
    </source>
</reference>
<feature type="chain" id="PRO_5013238807" description="Porin" evidence="1">
    <location>
        <begin position="26"/>
        <end position="88"/>
    </location>
</feature>
<gene>
    <name evidence="2" type="ORF">CIT31_29735</name>
</gene>
<keyword evidence="3" id="KW-1185">Reference proteome</keyword>
<evidence type="ECO:0000313" key="3">
    <source>
        <dbReference type="Proteomes" id="UP000215931"/>
    </source>
</evidence>
<dbReference type="AlphaFoldDB" id="A0A271K8P4"/>
<proteinExistence type="predicted"/>
<dbReference type="Proteomes" id="UP000215931">
    <property type="component" value="Unassembled WGS sequence"/>
</dbReference>
<protein>
    <recommendedName>
        <fullName evidence="4">Porin</fullName>
    </recommendedName>
</protein>
<name>A0A271K8P4_9HYPH</name>
<organism evidence="2 3">
    <name type="scientific">Mesorhizobium wenxiniae</name>
    <dbReference type="NCBI Taxonomy" id="2014805"/>
    <lineage>
        <taxon>Bacteria</taxon>
        <taxon>Pseudomonadati</taxon>
        <taxon>Pseudomonadota</taxon>
        <taxon>Alphaproteobacteria</taxon>
        <taxon>Hyphomicrobiales</taxon>
        <taxon>Phyllobacteriaceae</taxon>
        <taxon>Mesorhizobium</taxon>
    </lineage>
</organism>
<accession>A0A271K8P4</accession>